<dbReference type="PANTHER" id="PTHR43008:SF8">
    <property type="entry name" value="BENZIL REDUCTASE ((S)-BENZOIN FORMING) IRC24"/>
    <property type="match status" value="1"/>
</dbReference>
<dbReference type="PANTHER" id="PTHR43008">
    <property type="entry name" value="BENZIL REDUCTASE"/>
    <property type="match status" value="1"/>
</dbReference>
<organism evidence="3 4">
    <name type="scientific">Fusarium mundagurra</name>
    <dbReference type="NCBI Taxonomy" id="1567541"/>
    <lineage>
        <taxon>Eukaryota</taxon>
        <taxon>Fungi</taxon>
        <taxon>Dikarya</taxon>
        <taxon>Ascomycota</taxon>
        <taxon>Pezizomycotina</taxon>
        <taxon>Sordariomycetes</taxon>
        <taxon>Hypocreomycetidae</taxon>
        <taxon>Hypocreales</taxon>
        <taxon>Nectriaceae</taxon>
        <taxon>Fusarium</taxon>
        <taxon>Fusarium fujikuroi species complex</taxon>
    </lineage>
</organism>
<dbReference type="InterPro" id="IPR036291">
    <property type="entry name" value="NAD(P)-bd_dom_sf"/>
</dbReference>
<dbReference type="InterPro" id="IPR002347">
    <property type="entry name" value="SDR_fam"/>
</dbReference>
<evidence type="ECO:0000256" key="1">
    <source>
        <dbReference type="ARBA" id="ARBA00006484"/>
    </source>
</evidence>
<gene>
    <name evidence="3" type="ORF">FMUND_239</name>
</gene>
<dbReference type="SUPFAM" id="SSF51735">
    <property type="entry name" value="NAD(P)-binding Rossmann-fold domains"/>
    <property type="match status" value="1"/>
</dbReference>
<keyword evidence="4" id="KW-1185">Reference proteome</keyword>
<dbReference type="Gene3D" id="3.40.50.720">
    <property type="entry name" value="NAD(P)-binding Rossmann-like Domain"/>
    <property type="match status" value="1"/>
</dbReference>
<name>A0A8H5Z8K6_9HYPO</name>
<sequence length="420" mass="46586">MDANKVTTEFIYFHLPDEVKLESIQDPKGKQLLNVFQEAKLQDGYNWSAWGRSEEDRNALVWVIEWSNEDSTISTNELENLACPSPAIVKLRTKLAPALSSVGGITSAPIVDLTTMPFVAGTSIEDDTGTREVLTTMREAVLNKLPENLAASYWVMSTWDTRPVVPHPESPTGQSILSVLVVGWQSTQQHYDIWKWQDFRSKYIGPVKAKMLSYPEGIVSHVVAVDLKSEKLEPIQGDYAQKLHIVVGDVCQESTNIQAVEMAIRHGGRLTTLILNAATYRPLGAFPTLSLESWKTTFDINFFSNIHMLQVAWPHLQERSGSVIVTSSRAVLNYLCGCIPLEDCRISSIAITPGAVDTEMQTGLREEGTASPELQKFLNALKAEGRLLKPEEPAAAFTKLVETGIPGDLNGQTVYWEDIL</sequence>
<dbReference type="GO" id="GO:0050664">
    <property type="term" value="F:oxidoreductase activity, acting on NAD(P)H, oxygen as acceptor"/>
    <property type="evidence" value="ECO:0007669"/>
    <property type="project" value="TreeGrafter"/>
</dbReference>
<dbReference type="AlphaFoldDB" id="A0A8H5Z8K6"/>
<evidence type="ECO:0000313" key="4">
    <source>
        <dbReference type="Proteomes" id="UP000544331"/>
    </source>
</evidence>
<evidence type="ECO:0000313" key="3">
    <source>
        <dbReference type="EMBL" id="KAF5725026.1"/>
    </source>
</evidence>
<reference evidence="3 4" key="1">
    <citation type="submission" date="2020-05" db="EMBL/GenBank/DDBJ databases">
        <title>Identification and distribution of gene clusters putatively required for synthesis of sphingolipid metabolism inhibitors in phylogenetically diverse species of the filamentous fungus Fusarium.</title>
        <authorList>
            <person name="Kim H.-S."/>
            <person name="Busman M."/>
            <person name="Brown D.W."/>
            <person name="Divon H."/>
            <person name="Uhlig S."/>
            <person name="Proctor R.H."/>
        </authorList>
    </citation>
    <scope>NUCLEOTIDE SEQUENCE [LARGE SCALE GENOMIC DNA]</scope>
    <source>
        <strain evidence="3 4">NRRL 66235</strain>
    </source>
</reference>
<keyword evidence="2" id="KW-0560">Oxidoreductase</keyword>
<evidence type="ECO:0000256" key="2">
    <source>
        <dbReference type="ARBA" id="ARBA00023002"/>
    </source>
</evidence>
<protein>
    <submittedName>
        <fullName evidence="3">Uncharacterized protein</fullName>
    </submittedName>
</protein>
<dbReference type="Pfam" id="PF00106">
    <property type="entry name" value="adh_short"/>
    <property type="match status" value="1"/>
</dbReference>
<dbReference type="OrthoDB" id="5079037at2759"/>
<dbReference type="GO" id="GO:0016616">
    <property type="term" value="F:oxidoreductase activity, acting on the CH-OH group of donors, NAD or NADP as acceptor"/>
    <property type="evidence" value="ECO:0007669"/>
    <property type="project" value="UniProtKB-ARBA"/>
</dbReference>
<proteinExistence type="inferred from homology"/>
<dbReference type="EMBL" id="JAAOAN010000017">
    <property type="protein sequence ID" value="KAF5725026.1"/>
    <property type="molecule type" value="Genomic_DNA"/>
</dbReference>
<accession>A0A8H5Z8K6</accession>
<dbReference type="Proteomes" id="UP000544331">
    <property type="component" value="Unassembled WGS sequence"/>
</dbReference>
<comment type="caution">
    <text evidence="3">The sequence shown here is derived from an EMBL/GenBank/DDBJ whole genome shotgun (WGS) entry which is preliminary data.</text>
</comment>
<comment type="similarity">
    <text evidence="1">Belongs to the short-chain dehydrogenases/reductases (SDR) family.</text>
</comment>